<dbReference type="Proteomes" id="UP000749559">
    <property type="component" value="Unassembled WGS sequence"/>
</dbReference>
<accession>A0A8J1ULD7</accession>
<dbReference type="InterPro" id="IPR016181">
    <property type="entry name" value="Acyl_CoA_acyltransferase"/>
</dbReference>
<dbReference type="SUPFAM" id="SSF55729">
    <property type="entry name" value="Acyl-CoA N-acyltransferases (Nat)"/>
    <property type="match status" value="2"/>
</dbReference>
<proteinExistence type="predicted"/>
<keyword evidence="2" id="KW-1185">Reference proteome</keyword>
<dbReference type="AlphaFoldDB" id="A0A8J1ULD7"/>
<dbReference type="OrthoDB" id="6133707at2759"/>
<comment type="caution">
    <text evidence="1">The sequence shown here is derived from an EMBL/GenBank/DDBJ whole genome shotgun (WGS) entry which is preliminary data.</text>
</comment>
<organism evidence="1 2">
    <name type="scientific">Owenia fusiformis</name>
    <name type="common">Polychaete worm</name>
    <dbReference type="NCBI Taxonomy" id="6347"/>
    <lineage>
        <taxon>Eukaryota</taxon>
        <taxon>Metazoa</taxon>
        <taxon>Spiralia</taxon>
        <taxon>Lophotrochozoa</taxon>
        <taxon>Annelida</taxon>
        <taxon>Polychaeta</taxon>
        <taxon>Sedentaria</taxon>
        <taxon>Canalipalpata</taxon>
        <taxon>Sabellida</taxon>
        <taxon>Oweniida</taxon>
        <taxon>Oweniidae</taxon>
        <taxon>Owenia</taxon>
    </lineage>
</organism>
<evidence type="ECO:0000313" key="2">
    <source>
        <dbReference type="Proteomes" id="UP000749559"/>
    </source>
</evidence>
<protein>
    <submittedName>
        <fullName evidence="1">Uncharacterized protein</fullName>
    </submittedName>
</protein>
<dbReference type="EMBL" id="CAIIXF020000007">
    <property type="protein sequence ID" value="CAH1788627.1"/>
    <property type="molecule type" value="Genomic_DNA"/>
</dbReference>
<reference evidence="1" key="1">
    <citation type="submission" date="2022-03" db="EMBL/GenBank/DDBJ databases">
        <authorList>
            <person name="Martin C."/>
        </authorList>
    </citation>
    <scope>NUCLEOTIDE SEQUENCE</scope>
</reference>
<evidence type="ECO:0000313" key="1">
    <source>
        <dbReference type="EMBL" id="CAH1788627.1"/>
    </source>
</evidence>
<gene>
    <name evidence="1" type="ORF">OFUS_LOCUS14120</name>
</gene>
<name>A0A8J1ULD7_OWEFU</name>
<dbReference type="Gene3D" id="3.40.630.30">
    <property type="match status" value="2"/>
</dbReference>
<sequence>MRNRKRALYQDLFPFLPEQFVSCTVDGSVDIDFPTDAELEEAYQLINDAIDEEIGFGADEYPTLEYFVDVMRHDSILPFVLKERSSKKVVGFFFTAPTRFHRGVNPIYCDMNIVLHPSYRTFGYLNDFLNSVVWRYAETLGYEGFIGEHLTNDWKGLKSLVKRQGYELLGRLPCVTKLKHSGYVDSFIVMKRFNKDAQLCSQTEIRPKLVVPTPDITKIKVNSQPKKATKRRCTLLDGREIVVDYAKEDELKTIYDFFVKAQKEGDGYAVDEYPTYNHFVFKFRKSHVFTMKVADGRIVGMMSVIPSRFSRSAEPTIAAGPMYVTHEIRGKGDFPKFLLIQALLGIECGYTGSVGDTFVTNKRVVRTSGGNDGSNIIATIPRSAYAAGQGWVDSHVMGGKFLDFGFAADVENLAANMPISKL</sequence>